<dbReference type="Gene3D" id="1.25.40.10">
    <property type="entry name" value="Tetratricopeptide repeat domain"/>
    <property type="match status" value="2"/>
</dbReference>
<dbReference type="SUPFAM" id="SSF46894">
    <property type="entry name" value="C-terminal effector domain of the bipartite response regulators"/>
    <property type="match status" value="1"/>
</dbReference>
<dbReference type="GO" id="GO:0005737">
    <property type="term" value="C:cytoplasm"/>
    <property type="evidence" value="ECO:0007669"/>
    <property type="project" value="TreeGrafter"/>
</dbReference>
<dbReference type="Gene3D" id="1.10.10.10">
    <property type="entry name" value="Winged helix-like DNA-binding domain superfamily/Winged helix DNA-binding domain"/>
    <property type="match status" value="1"/>
</dbReference>
<comment type="caution">
    <text evidence="5">The sequence shown here is derived from an EMBL/GenBank/DDBJ whole genome shotgun (WGS) entry which is preliminary data.</text>
</comment>
<dbReference type="EMBL" id="MVHF01000016">
    <property type="protein sequence ID" value="ORA34447.1"/>
    <property type="molecule type" value="Genomic_DNA"/>
</dbReference>
<evidence type="ECO:0000256" key="1">
    <source>
        <dbReference type="ARBA" id="ARBA00022741"/>
    </source>
</evidence>
<keyword evidence="2" id="KW-0067">ATP-binding</keyword>
<reference evidence="5 6" key="1">
    <citation type="submission" date="2017-02" db="EMBL/GenBank/DDBJ databases">
        <title>The new phylogeny of genus Mycobacterium.</title>
        <authorList>
            <person name="Tortoli E."/>
            <person name="Trovato A."/>
            <person name="Cirillo D.M."/>
        </authorList>
    </citation>
    <scope>NUCLEOTIDE SEQUENCE [LARGE SCALE GENOMIC DNA]</scope>
    <source>
        <strain evidence="5 6">RW6</strain>
    </source>
</reference>
<evidence type="ECO:0000313" key="5">
    <source>
        <dbReference type="EMBL" id="ORA34447.1"/>
    </source>
</evidence>
<keyword evidence="1" id="KW-0547">Nucleotide-binding</keyword>
<dbReference type="CDD" id="cd06170">
    <property type="entry name" value="LuxR_C_like"/>
    <property type="match status" value="1"/>
</dbReference>
<name>A0A1X0AWJ9_9MYCO</name>
<evidence type="ECO:0000259" key="4">
    <source>
        <dbReference type="PROSITE" id="PS50043"/>
    </source>
</evidence>
<dbReference type="InterPro" id="IPR027417">
    <property type="entry name" value="P-loop_NTPase"/>
</dbReference>
<dbReference type="GO" id="GO:0005524">
    <property type="term" value="F:ATP binding"/>
    <property type="evidence" value="ECO:0007669"/>
    <property type="project" value="UniProtKB-KW"/>
</dbReference>
<dbReference type="InterPro" id="IPR016032">
    <property type="entry name" value="Sig_transdc_resp-reg_C-effctor"/>
</dbReference>
<dbReference type="SUPFAM" id="SSF52540">
    <property type="entry name" value="P-loop containing nucleoside triphosphate hydrolases"/>
    <property type="match status" value="1"/>
</dbReference>
<organism evidence="5 6">
    <name type="scientific">Mycobacterium aquaticum</name>
    <dbReference type="NCBI Taxonomy" id="1927124"/>
    <lineage>
        <taxon>Bacteria</taxon>
        <taxon>Bacillati</taxon>
        <taxon>Actinomycetota</taxon>
        <taxon>Actinomycetes</taxon>
        <taxon>Mycobacteriales</taxon>
        <taxon>Mycobacteriaceae</taxon>
        <taxon>Mycobacterium</taxon>
    </lineage>
</organism>
<gene>
    <name evidence="5" type="ORF">BST13_16995</name>
</gene>
<proteinExistence type="predicted"/>
<dbReference type="GO" id="GO:0004016">
    <property type="term" value="F:adenylate cyclase activity"/>
    <property type="evidence" value="ECO:0007669"/>
    <property type="project" value="TreeGrafter"/>
</dbReference>
<dbReference type="InterPro" id="IPR011990">
    <property type="entry name" value="TPR-like_helical_dom_sf"/>
</dbReference>
<dbReference type="RefSeq" id="WP_083165196.1">
    <property type="nucleotide sequence ID" value="NZ_MVHF01000016.1"/>
</dbReference>
<dbReference type="GO" id="GO:0003677">
    <property type="term" value="F:DNA binding"/>
    <property type="evidence" value="ECO:0007669"/>
    <property type="project" value="InterPro"/>
</dbReference>
<dbReference type="PROSITE" id="PS00622">
    <property type="entry name" value="HTH_LUXR_1"/>
    <property type="match status" value="1"/>
</dbReference>
<evidence type="ECO:0000313" key="6">
    <source>
        <dbReference type="Proteomes" id="UP000192448"/>
    </source>
</evidence>
<sequence>MPGTNRAGDHTGRPAYDVPGSPTEAELVTEFLDARDAGPTAILLEGEAGIGKTTMMLAAVDHARERGFRVLLAQSAAMESMLAYAALADLLADVEPAVLDTLPVPQRRAVDRIMLRTNDDGAATDPRAVSAAVLSVITRLAARSPLLVAIDDMQWLDQSSAHAIAFAARRLVGPVRVLGTARTAAGEDAVTWLQLPRPDALRRIPLQPMSIGALNIMLSRLERSFPRPMVVRIHEISGGNPFYALELARSITKDRPDALPPTLAELVRQRIDGLSHRAREALLAVACLARPTVEVVALAMDTERDELLRRLSEAEHRGIITLDGNRFHFTHPLLAHGVHSSAAPHARREMHRRLAALVEQPELRARHLAQAATTGDDATLRALDEAAEAARLRGAPAAAAEFLELAIALGGDTAARRIDSAVLHFNAGDGERARQALAAVITPSGPTDVRARAMCLLGVWTLLDGSTRQAADMLRRALDLVGDDRTLRVEVLVPLSFAELNLGHVDLAAHHADHALADTAELGNASLRSTALCMAVLVSFLSGRGVDEAAMGRALELADGDQTVSALMNPNVLRAQLFAGTGRLEQSDEELSTIRRHYLDRGEDGRLTFVAFLQGLNAIWQGQFAKAAQVADEATQRAHELDRDIPHAVAWTLRAAVAAYTGREQDARRGAEEALALALRCESNLVAVWSHTTLGFLQVSQGDHQSAVATLEPLISVVRAMPEATEILVTPFLPDAAEALIQVGRYEDAEPLVDALERNGRRLDRPWMLACGARCRAMLSAGRGDLDGAEQAATLALAEHERLPMPFERARTQLLLGQLYRRRRHRETAAATLQQALTVFESLGTPLWAEQARRAADRIHRRPAADETLTDAERRIAELAASGLTNREVGAALFISAKTVEAHLSRIYRKLGIRSRSELGWHIQRPDA</sequence>
<dbReference type="GO" id="GO:0006355">
    <property type="term" value="P:regulation of DNA-templated transcription"/>
    <property type="evidence" value="ECO:0007669"/>
    <property type="project" value="InterPro"/>
</dbReference>
<dbReference type="OrthoDB" id="3796539at2"/>
<dbReference type="PANTHER" id="PTHR16305">
    <property type="entry name" value="TESTICULAR SOLUBLE ADENYLYL CYCLASE"/>
    <property type="match status" value="1"/>
</dbReference>
<dbReference type="InterPro" id="IPR036388">
    <property type="entry name" value="WH-like_DNA-bd_sf"/>
</dbReference>
<protein>
    <recommendedName>
        <fullName evidence="4">HTH luxR-type domain-containing protein</fullName>
    </recommendedName>
</protein>
<evidence type="ECO:0000256" key="3">
    <source>
        <dbReference type="SAM" id="MobiDB-lite"/>
    </source>
</evidence>
<dbReference type="SMART" id="SM00421">
    <property type="entry name" value="HTH_LUXR"/>
    <property type="match status" value="1"/>
</dbReference>
<dbReference type="Proteomes" id="UP000192448">
    <property type="component" value="Unassembled WGS sequence"/>
</dbReference>
<dbReference type="Pfam" id="PF00196">
    <property type="entry name" value="GerE"/>
    <property type="match status" value="1"/>
</dbReference>
<feature type="region of interest" description="Disordered" evidence="3">
    <location>
        <begin position="1"/>
        <end position="21"/>
    </location>
</feature>
<dbReference type="PANTHER" id="PTHR16305:SF35">
    <property type="entry name" value="TRANSCRIPTIONAL ACTIVATOR DOMAIN"/>
    <property type="match status" value="1"/>
</dbReference>
<dbReference type="STRING" id="1927124.BST13_16995"/>
<dbReference type="PROSITE" id="PS50043">
    <property type="entry name" value="HTH_LUXR_2"/>
    <property type="match status" value="1"/>
</dbReference>
<accession>A0A1X0AWJ9</accession>
<dbReference type="SUPFAM" id="SSF48452">
    <property type="entry name" value="TPR-like"/>
    <property type="match status" value="2"/>
</dbReference>
<evidence type="ECO:0000256" key="2">
    <source>
        <dbReference type="ARBA" id="ARBA00022840"/>
    </source>
</evidence>
<dbReference type="PRINTS" id="PR00038">
    <property type="entry name" value="HTHLUXR"/>
</dbReference>
<dbReference type="InterPro" id="IPR041664">
    <property type="entry name" value="AAA_16"/>
</dbReference>
<dbReference type="Pfam" id="PF13191">
    <property type="entry name" value="AAA_16"/>
    <property type="match status" value="1"/>
</dbReference>
<feature type="domain" description="HTH luxR-type" evidence="4">
    <location>
        <begin position="862"/>
        <end position="927"/>
    </location>
</feature>
<keyword evidence="6" id="KW-1185">Reference proteome</keyword>
<dbReference type="AlphaFoldDB" id="A0A1X0AWJ9"/>
<dbReference type="InterPro" id="IPR000792">
    <property type="entry name" value="Tscrpt_reg_LuxR_C"/>
</dbReference>